<evidence type="ECO:0008006" key="4">
    <source>
        <dbReference type="Google" id="ProtNLM"/>
    </source>
</evidence>
<protein>
    <recommendedName>
        <fullName evidence="4">Peptidase family M50</fullName>
    </recommendedName>
</protein>
<evidence type="ECO:0000256" key="1">
    <source>
        <dbReference type="SAM" id="Phobius"/>
    </source>
</evidence>
<dbReference type="EMBL" id="CP036339">
    <property type="protein sequence ID" value="QDT75310.1"/>
    <property type="molecule type" value="Genomic_DNA"/>
</dbReference>
<dbReference type="Proteomes" id="UP000317909">
    <property type="component" value="Chromosome"/>
</dbReference>
<reference evidence="2 3" key="1">
    <citation type="submission" date="2019-02" db="EMBL/GenBank/DDBJ databases">
        <title>Deep-cultivation of Planctomycetes and their phenomic and genomic characterization uncovers novel biology.</title>
        <authorList>
            <person name="Wiegand S."/>
            <person name="Jogler M."/>
            <person name="Boedeker C."/>
            <person name="Pinto D."/>
            <person name="Vollmers J."/>
            <person name="Rivas-Marin E."/>
            <person name="Kohn T."/>
            <person name="Peeters S.H."/>
            <person name="Heuer A."/>
            <person name="Rast P."/>
            <person name="Oberbeckmann S."/>
            <person name="Bunk B."/>
            <person name="Jeske O."/>
            <person name="Meyerdierks A."/>
            <person name="Storesund J.E."/>
            <person name="Kallscheuer N."/>
            <person name="Luecker S."/>
            <person name="Lage O.M."/>
            <person name="Pohl T."/>
            <person name="Merkel B.J."/>
            <person name="Hornburger P."/>
            <person name="Mueller R.-W."/>
            <person name="Bruemmer F."/>
            <person name="Labrenz M."/>
            <person name="Spormann A.M."/>
            <person name="Op den Camp H."/>
            <person name="Overmann J."/>
            <person name="Amann R."/>
            <person name="Jetten M.S.M."/>
            <person name="Mascher T."/>
            <person name="Medema M.H."/>
            <person name="Devos D.P."/>
            <person name="Kaster A.-K."/>
            <person name="Ovreas L."/>
            <person name="Rohde M."/>
            <person name="Galperin M.Y."/>
            <person name="Jogler C."/>
        </authorList>
    </citation>
    <scope>NUCLEOTIDE SEQUENCE [LARGE SCALE GENOMIC DNA]</scope>
    <source>
        <strain evidence="2 3">I41</strain>
    </source>
</reference>
<dbReference type="InterPro" id="IPR049500">
    <property type="entry name" value="Peptidase_M50B-like"/>
</dbReference>
<accession>A0A517U3V8</accession>
<feature type="transmembrane region" description="Helical" evidence="1">
    <location>
        <begin position="62"/>
        <end position="82"/>
    </location>
</feature>
<evidence type="ECO:0000313" key="2">
    <source>
        <dbReference type="EMBL" id="QDT75310.1"/>
    </source>
</evidence>
<dbReference type="RefSeq" id="WP_145434979.1">
    <property type="nucleotide sequence ID" value="NZ_CP036339.1"/>
</dbReference>
<keyword evidence="1" id="KW-1133">Transmembrane helix</keyword>
<keyword evidence="1" id="KW-0812">Transmembrane</keyword>
<dbReference type="Pfam" id="PF13398">
    <property type="entry name" value="Peptidase_M50B"/>
    <property type="match status" value="1"/>
</dbReference>
<dbReference type="AlphaFoldDB" id="A0A517U3V8"/>
<feature type="transmembrane region" description="Helical" evidence="1">
    <location>
        <begin position="112"/>
        <end position="130"/>
    </location>
</feature>
<proteinExistence type="predicted"/>
<dbReference type="OrthoDB" id="291594at2"/>
<dbReference type="KEGG" id="llh:I41_45200"/>
<feature type="transmembrane region" description="Helical" evidence="1">
    <location>
        <begin position="150"/>
        <end position="171"/>
    </location>
</feature>
<organism evidence="2 3">
    <name type="scientific">Lacipirellula limnantheis</name>
    <dbReference type="NCBI Taxonomy" id="2528024"/>
    <lineage>
        <taxon>Bacteria</taxon>
        <taxon>Pseudomonadati</taxon>
        <taxon>Planctomycetota</taxon>
        <taxon>Planctomycetia</taxon>
        <taxon>Pirellulales</taxon>
        <taxon>Lacipirellulaceae</taxon>
        <taxon>Lacipirellula</taxon>
    </lineage>
</organism>
<gene>
    <name evidence="2" type="ORF">I41_45200</name>
</gene>
<feature type="transmembrane region" description="Helical" evidence="1">
    <location>
        <begin position="7"/>
        <end position="24"/>
    </location>
</feature>
<sequence>MKLGRALTYAAVVYLTWLAMQAVHELGHILAAWLTGGTVERVILEPFAISRTDVSPNLSPLAVAWAGPLVGVALPLLIATACRWRFRPHRFSAAIADAAQVPLRRVVDPRPLADFFAGFCLIANGAYIGIGSFDRIGDAGDLLRHGSSQWLLVVFGITAISCGLLMWHLALQRHRK</sequence>
<evidence type="ECO:0000313" key="3">
    <source>
        <dbReference type="Proteomes" id="UP000317909"/>
    </source>
</evidence>
<keyword evidence="1" id="KW-0472">Membrane</keyword>
<keyword evidence="3" id="KW-1185">Reference proteome</keyword>
<name>A0A517U3V8_9BACT</name>